<accession>A0A2K8SP24</accession>
<sequence length="68" mass="7907">MNIADLTEFKELSFEEAENVSGRGTRFLVLVKLAPPDSIYLFIYLVVVQILWTVTYKKTLIKRQMNVL</sequence>
<keyword evidence="1" id="KW-0472">Membrane</keyword>
<dbReference type="RefSeq" id="WP_100898815.1">
    <property type="nucleotide sequence ID" value="NZ_CAWNNC010000001.1"/>
</dbReference>
<evidence type="ECO:0000313" key="2">
    <source>
        <dbReference type="EMBL" id="AUB37063.1"/>
    </source>
</evidence>
<dbReference type="EMBL" id="CP024785">
    <property type="protein sequence ID" value="AUB37063.1"/>
    <property type="molecule type" value="Genomic_DNA"/>
</dbReference>
<organism evidence="2 3">
    <name type="scientific">Nostoc flagelliforme CCNUN1</name>
    <dbReference type="NCBI Taxonomy" id="2038116"/>
    <lineage>
        <taxon>Bacteria</taxon>
        <taxon>Bacillati</taxon>
        <taxon>Cyanobacteriota</taxon>
        <taxon>Cyanophyceae</taxon>
        <taxon>Nostocales</taxon>
        <taxon>Nostocaceae</taxon>
        <taxon>Nostoc</taxon>
    </lineage>
</organism>
<protein>
    <submittedName>
        <fullName evidence="2">Uncharacterized protein</fullName>
    </submittedName>
</protein>
<keyword evidence="3" id="KW-1185">Reference proteome</keyword>
<name>A0A2K8SP24_9NOSO</name>
<gene>
    <name evidence="2" type="ORF">COO91_02995</name>
</gene>
<evidence type="ECO:0000256" key="1">
    <source>
        <dbReference type="SAM" id="Phobius"/>
    </source>
</evidence>
<keyword evidence="1" id="KW-0812">Transmembrane</keyword>
<dbReference type="Proteomes" id="UP000232003">
    <property type="component" value="Chromosome"/>
</dbReference>
<keyword evidence="1" id="KW-1133">Transmembrane helix</keyword>
<dbReference type="KEGG" id="nfl:COO91_02995"/>
<feature type="transmembrane region" description="Helical" evidence="1">
    <location>
        <begin position="38"/>
        <end position="56"/>
    </location>
</feature>
<evidence type="ECO:0000313" key="3">
    <source>
        <dbReference type="Proteomes" id="UP000232003"/>
    </source>
</evidence>
<reference evidence="2 3" key="1">
    <citation type="submission" date="2017-11" db="EMBL/GenBank/DDBJ databases">
        <title>Complete genome of a free-living desiccation-tolerant cyanobacterium and its photosynthetic adaptation to extreme terrestrial habitat.</title>
        <authorList>
            <person name="Shang J."/>
        </authorList>
    </citation>
    <scope>NUCLEOTIDE SEQUENCE [LARGE SCALE GENOMIC DNA]</scope>
    <source>
        <strain evidence="2 3">CCNUN1</strain>
    </source>
</reference>
<proteinExistence type="predicted"/>
<dbReference type="AlphaFoldDB" id="A0A2K8SP24"/>